<dbReference type="Pfam" id="PF07727">
    <property type="entry name" value="RVT_2"/>
    <property type="match status" value="1"/>
</dbReference>
<proteinExistence type="predicted"/>
<name>A0AAW2TRF3_9LAMI</name>
<reference evidence="3" key="2">
    <citation type="journal article" date="2024" name="Plant">
        <title>Genomic evolution and insights into agronomic trait innovations of Sesamum species.</title>
        <authorList>
            <person name="Miao H."/>
            <person name="Wang L."/>
            <person name="Qu L."/>
            <person name="Liu H."/>
            <person name="Sun Y."/>
            <person name="Le M."/>
            <person name="Wang Q."/>
            <person name="Wei S."/>
            <person name="Zheng Y."/>
            <person name="Lin W."/>
            <person name="Duan Y."/>
            <person name="Cao H."/>
            <person name="Xiong S."/>
            <person name="Wang X."/>
            <person name="Wei L."/>
            <person name="Li C."/>
            <person name="Ma Q."/>
            <person name="Ju M."/>
            <person name="Zhao R."/>
            <person name="Li G."/>
            <person name="Mu C."/>
            <person name="Tian Q."/>
            <person name="Mei H."/>
            <person name="Zhang T."/>
            <person name="Gao T."/>
            <person name="Zhang H."/>
        </authorList>
    </citation>
    <scope>NUCLEOTIDE SEQUENCE</scope>
    <source>
        <strain evidence="3">KEN1</strain>
    </source>
</reference>
<comment type="caution">
    <text evidence="3">The sequence shown here is derived from an EMBL/GenBank/DDBJ whole genome shotgun (WGS) entry which is preliminary data.</text>
</comment>
<dbReference type="PANTHER" id="PTHR11439">
    <property type="entry name" value="GAG-POL-RELATED RETROTRANSPOSON"/>
    <property type="match status" value="1"/>
</dbReference>
<feature type="compositionally biased region" description="Low complexity" evidence="1">
    <location>
        <begin position="1"/>
        <end position="22"/>
    </location>
</feature>
<evidence type="ECO:0000259" key="2">
    <source>
        <dbReference type="Pfam" id="PF07727"/>
    </source>
</evidence>
<dbReference type="EMBL" id="JACGWN010000014">
    <property type="protein sequence ID" value="KAL0406186.1"/>
    <property type="molecule type" value="Genomic_DNA"/>
</dbReference>
<evidence type="ECO:0000313" key="3">
    <source>
        <dbReference type="EMBL" id="KAL0406186.1"/>
    </source>
</evidence>
<accession>A0AAW2TRF3</accession>
<dbReference type="AlphaFoldDB" id="A0AAW2TRF3"/>
<sequence length="729" mass="82635">MATNEAGAVPGFGSSSASGSNATRESEDLKVHTSDFSEFNFQRHYKGIFLCKIYSKFVVTVRIKHSIAAKIPSTQLMQFLMGLNDSFDVIRSQILVIDPLILVDKAYSLVLRIENQRHGSATLEEVNHNVSMMAKGHSKETCFKLHGYQDWFKETVDNKKKSGNDARALSVVSATTSIPQQEVMNTQSLSIMMSELLQIMKGKAQAEQAQTYFAKIGEFAGCTYMLTMVEDYSRATWTFLMKHKSQTVSLLKNFYQMVLTQFDKKIKTVRTEVVLTATYIVNILPTSVLHWKSPYEVLFQKPVDYTLLKGYKVHDMDDRVMLMSRDVVFHEEIFPYKNVPATEPECPLPVPVLDDDFITTPMHMPDTTPTYDDPSLSVAPTDDIPQLSDAPNQAETSAPILRRSTRQTTNVPICCRWVFKLKLRVDGSIDHYKARLVAKGYSQIEGIGYNESFLPVAKTVTIRLFFAIAAARGWHIHQMDVNNAFLHDYLDEEIFMQPPEGYIVPDGHVCRLKWSLYGLKQASRQWNQEFTTQIVAFGFLQSKHDYFLFNKQSDHDFLVLLLCVDDILVVDSSLNMISEVKQYLDHLFTIKDLGVAKYFLGLEIARSAQGLSVTQSKYIRDIVKDVGLLDARSTTTPLPPGICFIDHAGALLPHPVVYRRLVGCLLYLSFTRPGLSYACQQLSQYLQHPCQQHMEAALHHVHYLKGNQHKGLFFPSQSNLSLTTYSDAD</sequence>
<dbReference type="InterPro" id="IPR043502">
    <property type="entry name" value="DNA/RNA_pol_sf"/>
</dbReference>
<feature type="domain" description="Reverse transcriptase Ty1/copia-type" evidence="2">
    <location>
        <begin position="411"/>
        <end position="638"/>
    </location>
</feature>
<evidence type="ECO:0000256" key="1">
    <source>
        <dbReference type="SAM" id="MobiDB-lite"/>
    </source>
</evidence>
<protein>
    <submittedName>
        <fullName evidence="3">Retrovirus-related Pol polyprotein from transposon RE2</fullName>
    </submittedName>
</protein>
<dbReference type="SUPFAM" id="SSF53098">
    <property type="entry name" value="Ribonuclease H-like"/>
    <property type="match status" value="1"/>
</dbReference>
<dbReference type="PANTHER" id="PTHR11439:SF465">
    <property type="entry name" value="REVERSE TRANSCRIPTASE TY1_COPIA-TYPE DOMAIN-CONTAINING PROTEIN"/>
    <property type="match status" value="1"/>
</dbReference>
<reference evidence="3" key="1">
    <citation type="submission" date="2020-06" db="EMBL/GenBank/DDBJ databases">
        <authorList>
            <person name="Li T."/>
            <person name="Hu X."/>
            <person name="Zhang T."/>
            <person name="Song X."/>
            <person name="Zhang H."/>
            <person name="Dai N."/>
            <person name="Sheng W."/>
            <person name="Hou X."/>
            <person name="Wei L."/>
        </authorList>
    </citation>
    <scope>NUCLEOTIDE SEQUENCE</scope>
    <source>
        <strain evidence="3">KEN1</strain>
        <tissue evidence="3">Leaf</tissue>
    </source>
</reference>
<dbReference type="InterPro" id="IPR012337">
    <property type="entry name" value="RNaseH-like_sf"/>
</dbReference>
<gene>
    <name evidence="3" type="ORF">Slati_3932500</name>
</gene>
<feature type="region of interest" description="Disordered" evidence="1">
    <location>
        <begin position="1"/>
        <end position="24"/>
    </location>
</feature>
<dbReference type="InterPro" id="IPR013103">
    <property type="entry name" value="RVT_2"/>
</dbReference>
<dbReference type="SUPFAM" id="SSF56672">
    <property type="entry name" value="DNA/RNA polymerases"/>
    <property type="match status" value="1"/>
</dbReference>
<organism evidence="3">
    <name type="scientific">Sesamum latifolium</name>
    <dbReference type="NCBI Taxonomy" id="2727402"/>
    <lineage>
        <taxon>Eukaryota</taxon>
        <taxon>Viridiplantae</taxon>
        <taxon>Streptophyta</taxon>
        <taxon>Embryophyta</taxon>
        <taxon>Tracheophyta</taxon>
        <taxon>Spermatophyta</taxon>
        <taxon>Magnoliopsida</taxon>
        <taxon>eudicotyledons</taxon>
        <taxon>Gunneridae</taxon>
        <taxon>Pentapetalae</taxon>
        <taxon>asterids</taxon>
        <taxon>lamiids</taxon>
        <taxon>Lamiales</taxon>
        <taxon>Pedaliaceae</taxon>
        <taxon>Sesamum</taxon>
    </lineage>
</organism>